<protein>
    <submittedName>
        <fullName evidence="4">Uncharacterized protein</fullName>
    </submittedName>
</protein>
<evidence type="ECO:0000256" key="3">
    <source>
        <dbReference type="ARBA" id="ARBA00023004"/>
    </source>
</evidence>
<proteinExistence type="inferred from homology"/>
<dbReference type="Proteomes" id="UP000770717">
    <property type="component" value="Unassembled WGS sequence"/>
</dbReference>
<accession>A0A8J6B9U5</accession>
<keyword evidence="5" id="KW-1185">Reference proteome</keyword>
<dbReference type="Pfam" id="PF00067">
    <property type="entry name" value="p450"/>
    <property type="match status" value="1"/>
</dbReference>
<comment type="caution">
    <text evidence="4">The sequence shown here is derived from an EMBL/GenBank/DDBJ whole genome shotgun (WGS) entry which is preliminary data.</text>
</comment>
<dbReference type="AlphaFoldDB" id="A0A8J6B9U5"/>
<dbReference type="EMBL" id="WNTK01032117">
    <property type="protein sequence ID" value="KAG9460969.1"/>
    <property type="molecule type" value="Genomic_DNA"/>
</dbReference>
<name>A0A8J6B9U5_ELECQ</name>
<gene>
    <name evidence="4" type="ORF">GDO78_018564</name>
</gene>
<dbReference type="GO" id="GO:0005506">
    <property type="term" value="F:iron ion binding"/>
    <property type="evidence" value="ECO:0007669"/>
    <property type="project" value="InterPro"/>
</dbReference>
<dbReference type="GO" id="GO:0020037">
    <property type="term" value="F:heme binding"/>
    <property type="evidence" value="ECO:0007669"/>
    <property type="project" value="InterPro"/>
</dbReference>
<comment type="similarity">
    <text evidence="1">Belongs to the cytochrome P450 family.</text>
</comment>
<keyword evidence="2" id="KW-0479">Metal-binding</keyword>
<dbReference type="GO" id="GO:0019369">
    <property type="term" value="P:arachidonate metabolic process"/>
    <property type="evidence" value="ECO:0007669"/>
    <property type="project" value="TreeGrafter"/>
</dbReference>
<dbReference type="GO" id="GO:0005737">
    <property type="term" value="C:cytoplasm"/>
    <property type="evidence" value="ECO:0007669"/>
    <property type="project" value="TreeGrafter"/>
</dbReference>
<dbReference type="GO" id="GO:0006805">
    <property type="term" value="P:xenobiotic metabolic process"/>
    <property type="evidence" value="ECO:0007669"/>
    <property type="project" value="TreeGrafter"/>
</dbReference>
<reference evidence="4" key="1">
    <citation type="thesis" date="2020" institute="ProQuest LLC" country="789 East Eisenhower Parkway, Ann Arbor, MI, USA">
        <title>Comparative Genomics and Chromosome Evolution.</title>
        <authorList>
            <person name="Mudd A.B."/>
        </authorList>
    </citation>
    <scope>NUCLEOTIDE SEQUENCE</scope>
    <source>
        <strain evidence="4">HN-11 Male</strain>
        <tissue evidence="4">Kidney and liver</tissue>
    </source>
</reference>
<dbReference type="SUPFAM" id="SSF48264">
    <property type="entry name" value="Cytochrome P450"/>
    <property type="match status" value="1"/>
</dbReference>
<dbReference type="GO" id="GO:0016712">
    <property type="term" value="F:oxidoreductase activity, acting on paired donors, with incorporation or reduction of molecular oxygen, reduced flavin or flavoprotein as one donor, and incorporation of one atom of oxygen"/>
    <property type="evidence" value="ECO:0007669"/>
    <property type="project" value="TreeGrafter"/>
</dbReference>
<dbReference type="InterPro" id="IPR050182">
    <property type="entry name" value="Cytochrome_P450_fam2"/>
</dbReference>
<keyword evidence="3" id="KW-0408">Iron</keyword>
<dbReference type="OrthoDB" id="1055148at2759"/>
<sequence length="98" mass="11292">MVVLNGYEVMKETLINRSEEIADRPEFPIYEKLGFAGETKGLVLARYGSSWKEQRRFTLTTLRNFGMGKKSLEERVTEEAQFLCSEFKSQKGTSQVFV</sequence>
<dbReference type="InterPro" id="IPR001128">
    <property type="entry name" value="Cyt_P450"/>
</dbReference>
<organism evidence="4 5">
    <name type="scientific">Eleutherodactylus coqui</name>
    <name type="common">Puerto Rican coqui</name>
    <dbReference type="NCBI Taxonomy" id="57060"/>
    <lineage>
        <taxon>Eukaryota</taxon>
        <taxon>Metazoa</taxon>
        <taxon>Chordata</taxon>
        <taxon>Craniata</taxon>
        <taxon>Vertebrata</taxon>
        <taxon>Euteleostomi</taxon>
        <taxon>Amphibia</taxon>
        <taxon>Batrachia</taxon>
        <taxon>Anura</taxon>
        <taxon>Neobatrachia</taxon>
        <taxon>Hyloidea</taxon>
        <taxon>Eleutherodactylidae</taxon>
        <taxon>Eleutherodactylinae</taxon>
        <taxon>Eleutherodactylus</taxon>
        <taxon>Eleutherodactylus</taxon>
    </lineage>
</organism>
<dbReference type="PANTHER" id="PTHR24300:SF1">
    <property type="entry name" value="CYTOCHROME P450 2D6-RELATED"/>
    <property type="match status" value="1"/>
</dbReference>
<dbReference type="Gene3D" id="1.10.630.10">
    <property type="entry name" value="Cytochrome P450"/>
    <property type="match status" value="1"/>
</dbReference>
<evidence type="ECO:0000256" key="1">
    <source>
        <dbReference type="ARBA" id="ARBA00010617"/>
    </source>
</evidence>
<evidence type="ECO:0000313" key="5">
    <source>
        <dbReference type="Proteomes" id="UP000770717"/>
    </source>
</evidence>
<dbReference type="PANTHER" id="PTHR24300">
    <property type="entry name" value="CYTOCHROME P450 508A4-RELATED"/>
    <property type="match status" value="1"/>
</dbReference>
<evidence type="ECO:0000313" key="4">
    <source>
        <dbReference type="EMBL" id="KAG9460969.1"/>
    </source>
</evidence>
<dbReference type="InterPro" id="IPR036396">
    <property type="entry name" value="Cyt_P450_sf"/>
</dbReference>
<evidence type="ECO:0000256" key="2">
    <source>
        <dbReference type="ARBA" id="ARBA00022723"/>
    </source>
</evidence>